<dbReference type="InterPro" id="IPR011961">
    <property type="entry name" value="RimM"/>
</dbReference>
<reference evidence="9" key="1">
    <citation type="submission" date="2016-12" db="EMBL/GenBank/DDBJ databases">
        <authorList>
            <person name="Meng X."/>
        </authorList>
    </citation>
    <scope>NUCLEOTIDE SEQUENCE [LARGE SCALE GENOMIC DNA]</scope>
    <source>
        <strain evidence="9">DSM 20732</strain>
    </source>
</reference>
<comment type="similarity">
    <text evidence="5">Belongs to the RimM family.</text>
</comment>
<organism evidence="8 9">
    <name type="scientific">Buchananella hordeovulneris</name>
    <dbReference type="NCBI Taxonomy" id="52770"/>
    <lineage>
        <taxon>Bacteria</taxon>
        <taxon>Bacillati</taxon>
        <taxon>Actinomycetota</taxon>
        <taxon>Actinomycetes</taxon>
        <taxon>Actinomycetales</taxon>
        <taxon>Actinomycetaceae</taxon>
        <taxon>Buchananella</taxon>
    </lineage>
</organism>
<evidence type="ECO:0000256" key="2">
    <source>
        <dbReference type="ARBA" id="ARBA00022517"/>
    </source>
</evidence>
<evidence type="ECO:0000256" key="4">
    <source>
        <dbReference type="ARBA" id="ARBA00023186"/>
    </source>
</evidence>
<dbReference type="FunCoup" id="A0A1Q5PX18">
    <property type="interactions" value="108"/>
</dbReference>
<dbReference type="Pfam" id="PF01782">
    <property type="entry name" value="RimM"/>
    <property type="match status" value="1"/>
</dbReference>
<protein>
    <recommendedName>
        <fullName evidence="5">Ribosome maturation factor RimM</fullName>
    </recommendedName>
</protein>
<dbReference type="InterPro" id="IPR036976">
    <property type="entry name" value="RimM_N_sf"/>
</dbReference>
<dbReference type="PANTHER" id="PTHR33692:SF1">
    <property type="entry name" value="RIBOSOME MATURATION FACTOR RIMM"/>
    <property type="match status" value="1"/>
</dbReference>
<dbReference type="Pfam" id="PF24986">
    <property type="entry name" value="PRC_RimM"/>
    <property type="match status" value="1"/>
</dbReference>
<dbReference type="SUPFAM" id="SSF50447">
    <property type="entry name" value="Translation proteins"/>
    <property type="match status" value="1"/>
</dbReference>
<dbReference type="PANTHER" id="PTHR33692">
    <property type="entry name" value="RIBOSOME MATURATION FACTOR RIMM"/>
    <property type="match status" value="1"/>
</dbReference>
<evidence type="ECO:0000313" key="9">
    <source>
        <dbReference type="Proteomes" id="UP000185612"/>
    </source>
</evidence>
<comment type="subcellular location">
    <subcellularLocation>
        <location evidence="5">Cytoplasm</location>
    </subcellularLocation>
</comment>
<dbReference type="STRING" id="52770.BSZ40_04350"/>
<keyword evidence="2 5" id="KW-0690">Ribosome biogenesis</keyword>
<comment type="function">
    <text evidence="5">An accessory protein needed during the final step in the assembly of 30S ribosomal subunit, possibly for assembly of the head region. Essential for efficient processing of 16S rRNA. May be needed both before and after RbfA during the maturation of 16S rRNA. It has affinity for free ribosomal 30S subunits but not for 70S ribosomes.</text>
</comment>
<dbReference type="GO" id="GO:0005840">
    <property type="term" value="C:ribosome"/>
    <property type="evidence" value="ECO:0007669"/>
    <property type="project" value="InterPro"/>
</dbReference>
<evidence type="ECO:0000256" key="5">
    <source>
        <dbReference type="HAMAP-Rule" id="MF_00014"/>
    </source>
</evidence>
<keyword evidence="4 5" id="KW-0143">Chaperone</keyword>
<sequence length="172" mass="18077">MLLTVAVIGAAHGLRGEVRLDVRTDDPRGRLTGGAVFATEDPRHPTLTLQRVRRDGPRTFASFAGITDRTAAEGLRGIALLIDPAGEELEADEFYPHELRGLAALDPEGSSLGTVKDLLPGAAQDILVIDTGADEVLVPFVAELVPEVDLAGGRVIIDPPGGLFPDRGQAVS</sequence>
<comment type="caution">
    <text evidence="8">The sequence shown here is derived from an EMBL/GenBank/DDBJ whole genome shotgun (WGS) entry which is preliminary data.</text>
</comment>
<accession>A0A1Q5PX18</accession>
<dbReference type="InParanoid" id="A0A1Q5PX18"/>
<dbReference type="InterPro" id="IPR002676">
    <property type="entry name" value="RimM_N"/>
</dbReference>
<evidence type="ECO:0000313" key="8">
    <source>
        <dbReference type="EMBL" id="OKL52141.1"/>
    </source>
</evidence>
<dbReference type="EMBL" id="MQVS01000003">
    <property type="protein sequence ID" value="OKL52141.1"/>
    <property type="molecule type" value="Genomic_DNA"/>
</dbReference>
<gene>
    <name evidence="5" type="primary">rimM</name>
    <name evidence="8" type="ORF">BSZ40_04350</name>
</gene>
<feature type="domain" description="Ribosome maturation factor RimM PRC barrel" evidence="7">
    <location>
        <begin position="97"/>
        <end position="163"/>
    </location>
</feature>
<dbReference type="NCBIfam" id="TIGR02273">
    <property type="entry name" value="16S_RimM"/>
    <property type="match status" value="1"/>
</dbReference>
<dbReference type="Gene3D" id="2.30.30.240">
    <property type="entry name" value="PRC-barrel domain"/>
    <property type="match status" value="1"/>
</dbReference>
<dbReference type="GO" id="GO:0006364">
    <property type="term" value="P:rRNA processing"/>
    <property type="evidence" value="ECO:0007669"/>
    <property type="project" value="UniProtKB-UniRule"/>
</dbReference>
<dbReference type="Proteomes" id="UP000185612">
    <property type="component" value="Unassembled WGS sequence"/>
</dbReference>
<keyword evidence="9" id="KW-1185">Reference proteome</keyword>
<comment type="subunit">
    <text evidence="5">Binds ribosomal protein uS19.</text>
</comment>
<evidence type="ECO:0000256" key="3">
    <source>
        <dbReference type="ARBA" id="ARBA00022552"/>
    </source>
</evidence>
<dbReference type="SUPFAM" id="SSF50346">
    <property type="entry name" value="PRC-barrel domain"/>
    <property type="match status" value="1"/>
</dbReference>
<dbReference type="InterPro" id="IPR011033">
    <property type="entry name" value="PRC_barrel-like_sf"/>
</dbReference>
<dbReference type="InterPro" id="IPR009000">
    <property type="entry name" value="Transl_B-barrel_sf"/>
</dbReference>
<feature type="domain" description="RimM N-terminal" evidence="6">
    <location>
        <begin position="5"/>
        <end position="83"/>
    </location>
</feature>
<dbReference type="AlphaFoldDB" id="A0A1Q5PX18"/>
<dbReference type="GO" id="GO:0042274">
    <property type="term" value="P:ribosomal small subunit biogenesis"/>
    <property type="evidence" value="ECO:0007669"/>
    <property type="project" value="UniProtKB-UniRule"/>
</dbReference>
<dbReference type="GO" id="GO:0043022">
    <property type="term" value="F:ribosome binding"/>
    <property type="evidence" value="ECO:0007669"/>
    <property type="project" value="InterPro"/>
</dbReference>
<dbReference type="GO" id="GO:0005737">
    <property type="term" value="C:cytoplasm"/>
    <property type="evidence" value="ECO:0007669"/>
    <property type="project" value="UniProtKB-SubCell"/>
</dbReference>
<dbReference type="OrthoDB" id="5381335at2"/>
<dbReference type="RefSeq" id="WP_073823657.1">
    <property type="nucleotide sequence ID" value="NZ_MQVS01000003.1"/>
</dbReference>
<comment type="domain">
    <text evidence="5">The PRC barrel domain binds ribosomal protein uS19.</text>
</comment>
<proteinExistence type="inferred from homology"/>
<dbReference type="InterPro" id="IPR056792">
    <property type="entry name" value="PRC_RimM"/>
</dbReference>
<evidence type="ECO:0000256" key="1">
    <source>
        <dbReference type="ARBA" id="ARBA00022490"/>
    </source>
</evidence>
<keyword evidence="3 5" id="KW-0698">rRNA processing</keyword>
<keyword evidence="1 5" id="KW-0963">Cytoplasm</keyword>
<evidence type="ECO:0000259" key="6">
    <source>
        <dbReference type="Pfam" id="PF01782"/>
    </source>
</evidence>
<name>A0A1Q5PX18_9ACTO</name>
<dbReference type="HAMAP" id="MF_00014">
    <property type="entry name" value="Ribosome_mat_RimM"/>
    <property type="match status" value="1"/>
</dbReference>
<evidence type="ECO:0000259" key="7">
    <source>
        <dbReference type="Pfam" id="PF24986"/>
    </source>
</evidence>
<dbReference type="Gene3D" id="2.40.30.60">
    <property type="entry name" value="RimM"/>
    <property type="match status" value="1"/>
</dbReference>